<dbReference type="EMBL" id="UYYG01001170">
    <property type="protein sequence ID" value="VDN58632.1"/>
    <property type="molecule type" value="Genomic_DNA"/>
</dbReference>
<evidence type="ECO:0000313" key="3">
    <source>
        <dbReference type="Proteomes" id="UP000274756"/>
    </source>
</evidence>
<proteinExistence type="predicted"/>
<reference evidence="1 3" key="2">
    <citation type="submission" date="2018-11" db="EMBL/GenBank/DDBJ databases">
        <authorList>
            <consortium name="Pathogen Informatics"/>
        </authorList>
    </citation>
    <scope>NUCLEOTIDE SEQUENCE [LARGE SCALE GENOMIC DNA]</scope>
</reference>
<gene>
    <name evidence="1" type="ORF">DME_LOCUS8605</name>
</gene>
<protein>
    <submittedName>
        <fullName evidence="4">Fibronectin type-III domain-containing protein</fullName>
    </submittedName>
</protein>
<name>A0A0N4UBW4_DRAME</name>
<dbReference type="STRING" id="318479.A0A0N4UBW4"/>
<dbReference type="AlphaFoldDB" id="A0A0N4UBW4"/>
<dbReference type="Proteomes" id="UP000038040">
    <property type="component" value="Unplaced"/>
</dbReference>
<dbReference type="SUPFAM" id="SSF49265">
    <property type="entry name" value="Fibronectin type III"/>
    <property type="match status" value="1"/>
</dbReference>
<evidence type="ECO:0000313" key="4">
    <source>
        <dbReference type="WBParaSite" id="DME_0000472201-mRNA-1"/>
    </source>
</evidence>
<evidence type="ECO:0000313" key="2">
    <source>
        <dbReference type="Proteomes" id="UP000038040"/>
    </source>
</evidence>
<dbReference type="Proteomes" id="UP000274756">
    <property type="component" value="Unassembled WGS sequence"/>
</dbReference>
<reference evidence="4" key="1">
    <citation type="submission" date="2017-02" db="UniProtKB">
        <authorList>
            <consortium name="WormBaseParasite"/>
        </authorList>
    </citation>
    <scope>IDENTIFICATION</scope>
</reference>
<dbReference type="WBParaSite" id="DME_0000472201-mRNA-1">
    <property type="protein sequence ID" value="DME_0000472201-mRNA-1"/>
    <property type="gene ID" value="DME_0000472201"/>
</dbReference>
<evidence type="ECO:0000313" key="1">
    <source>
        <dbReference type="EMBL" id="VDN58632.1"/>
    </source>
</evidence>
<organism evidence="2 4">
    <name type="scientific">Dracunculus medinensis</name>
    <name type="common">Guinea worm</name>
    <dbReference type="NCBI Taxonomy" id="318479"/>
    <lineage>
        <taxon>Eukaryota</taxon>
        <taxon>Metazoa</taxon>
        <taxon>Ecdysozoa</taxon>
        <taxon>Nematoda</taxon>
        <taxon>Chromadorea</taxon>
        <taxon>Rhabditida</taxon>
        <taxon>Spirurina</taxon>
        <taxon>Dracunculoidea</taxon>
        <taxon>Dracunculidae</taxon>
        <taxon>Dracunculus</taxon>
    </lineage>
</organism>
<dbReference type="OrthoDB" id="5783913at2759"/>
<sequence length="362" mass="41009">MNIVKNEGELDGTVEGSLFIDLHERHQIQPAKYIVQWKQRIYSKGKMDESGWITASIETEPEIRVIGMIPETYYRFMVTAVGPDGRIGGAVLSEWGEALKLDKPLYPPLGPLKVMTKFDNENGVSALISWPYSPPMRQPTINLSEDILAAIGTCYYRIIASNSTHLITSEFSLDVGIGYLFSHLQFANEYIVSLYSLPSLYYSLELNLSTSIQTRFTTLSCNQIFGPGSLNCAPEPVQNLRGEIFPNGTTYIQWTPASDHSSILTYQLLYYAISQNSYCAMNPVNMYLDAKLKNACFMNFMQIFIAYHHYDKSEFQTVSSATIILSPSYPCEYLIRLTNYDLLGSNLLHITIPYLVNRRKLL</sequence>
<keyword evidence="3" id="KW-1185">Reference proteome</keyword>
<accession>A0A0N4UBW4</accession>
<dbReference type="InterPro" id="IPR036116">
    <property type="entry name" value="FN3_sf"/>
</dbReference>